<evidence type="ECO:0000313" key="5">
    <source>
        <dbReference type="EMBL" id="TVU71196.1"/>
    </source>
</evidence>
<name>A0A558HPY4_9GAMM</name>
<keyword evidence="1" id="KW-0805">Transcription regulation</keyword>
<accession>A0A558HPY4</accession>
<dbReference type="Pfam" id="PF00356">
    <property type="entry name" value="LacI"/>
    <property type="match status" value="1"/>
</dbReference>
<evidence type="ECO:0000256" key="2">
    <source>
        <dbReference type="ARBA" id="ARBA00023125"/>
    </source>
</evidence>
<dbReference type="SMART" id="SM00354">
    <property type="entry name" value="HTH_LACI"/>
    <property type="match status" value="1"/>
</dbReference>
<dbReference type="EMBL" id="VNFH01000004">
    <property type="protein sequence ID" value="TVU71196.1"/>
    <property type="molecule type" value="Genomic_DNA"/>
</dbReference>
<proteinExistence type="predicted"/>
<dbReference type="PROSITE" id="PS50932">
    <property type="entry name" value="HTH_LACI_2"/>
    <property type="match status" value="1"/>
</dbReference>
<dbReference type="Gene3D" id="1.10.260.40">
    <property type="entry name" value="lambda repressor-like DNA-binding domains"/>
    <property type="match status" value="1"/>
</dbReference>
<sequence>MSNQTPSPRRNRKGAMQPTLNDVAREAGVSSITVSRYFTSPDNVREATRIKVEAAIEKVGYVRNMIAGSLASATSRVIPVIVPSLSNVVFIDVIKGLQDEFEAHGYQLLLGKTDYDLTRETQLIRTFLGWSAAGLVVTGLRHDAATRQILENWNQPIVEIMELGEGLDLNVGMDHVAAGRAMTEHLLARGYRDIHFAGAELDRDYRAAMRYTGHREALAAAGIEEAPLLDLPVRQQMTSGAQALERIRDQHPECDAIHFANDDMACGAILAASRLGIRIPDDIAIAGFNGLPIGEHVTPQLTTIISPREQIGRVAARKLLARINGEPVGELSHDLGFTLRVGGST</sequence>
<comment type="caution">
    <text evidence="5">The sequence shown here is derived from an EMBL/GenBank/DDBJ whole genome shotgun (WGS) entry which is preliminary data.</text>
</comment>
<dbReference type="AlphaFoldDB" id="A0A558HPY4"/>
<dbReference type="PANTHER" id="PTHR30146">
    <property type="entry name" value="LACI-RELATED TRANSCRIPTIONAL REPRESSOR"/>
    <property type="match status" value="1"/>
</dbReference>
<dbReference type="InterPro" id="IPR028082">
    <property type="entry name" value="Peripla_BP_I"/>
</dbReference>
<keyword evidence="2 5" id="KW-0238">DNA-binding</keyword>
<organism evidence="5 6">
    <name type="scientific">Cobetia crustatorum</name>
    <dbReference type="NCBI Taxonomy" id="553385"/>
    <lineage>
        <taxon>Bacteria</taxon>
        <taxon>Pseudomonadati</taxon>
        <taxon>Pseudomonadota</taxon>
        <taxon>Gammaproteobacteria</taxon>
        <taxon>Oceanospirillales</taxon>
        <taxon>Halomonadaceae</taxon>
        <taxon>Cobetia</taxon>
    </lineage>
</organism>
<feature type="domain" description="HTH lacI-type" evidence="4">
    <location>
        <begin position="18"/>
        <end position="72"/>
    </location>
</feature>
<evidence type="ECO:0000313" key="6">
    <source>
        <dbReference type="Proteomes" id="UP000319941"/>
    </source>
</evidence>
<dbReference type="OrthoDB" id="5681588at2"/>
<dbReference type="Proteomes" id="UP000319941">
    <property type="component" value="Unassembled WGS sequence"/>
</dbReference>
<protein>
    <submittedName>
        <fullName evidence="5">LacI family DNA-binding transcriptional regulator</fullName>
    </submittedName>
</protein>
<dbReference type="STRING" id="553385.GCA_000591415_02125"/>
<reference evidence="5 6" key="1">
    <citation type="submission" date="2019-07" db="EMBL/GenBank/DDBJ databases">
        <title>Diversity of Bacteria from Kongsfjorden, Arctic.</title>
        <authorList>
            <person name="Yu Y."/>
        </authorList>
    </citation>
    <scope>NUCLEOTIDE SEQUENCE [LARGE SCALE GENOMIC DNA]</scope>
    <source>
        <strain evidence="5 6">SM1923</strain>
    </source>
</reference>
<evidence type="ECO:0000256" key="1">
    <source>
        <dbReference type="ARBA" id="ARBA00023015"/>
    </source>
</evidence>
<dbReference type="Pfam" id="PF13377">
    <property type="entry name" value="Peripla_BP_3"/>
    <property type="match status" value="1"/>
</dbReference>
<dbReference type="GO" id="GO:0000976">
    <property type="term" value="F:transcription cis-regulatory region binding"/>
    <property type="evidence" value="ECO:0007669"/>
    <property type="project" value="TreeGrafter"/>
</dbReference>
<dbReference type="CDD" id="cd01392">
    <property type="entry name" value="HTH_LacI"/>
    <property type="match status" value="1"/>
</dbReference>
<dbReference type="CDD" id="cd01575">
    <property type="entry name" value="PBP1_GntR"/>
    <property type="match status" value="1"/>
</dbReference>
<dbReference type="RefSeq" id="WP_144727018.1">
    <property type="nucleotide sequence ID" value="NZ_CAWOWR010000097.1"/>
</dbReference>
<keyword evidence="6" id="KW-1185">Reference proteome</keyword>
<dbReference type="SUPFAM" id="SSF53822">
    <property type="entry name" value="Periplasmic binding protein-like I"/>
    <property type="match status" value="1"/>
</dbReference>
<keyword evidence="3" id="KW-0804">Transcription</keyword>
<dbReference type="SUPFAM" id="SSF47413">
    <property type="entry name" value="lambda repressor-like DNA-binding domains"/>
    <property type="match status" value="1"/>
</dbReference>
<gene>
    <name evidence="5" type="ORF">FQP86_06600</name>
</gene>
<dbReference type="InterPro" id="IPR000843">
    <property type="entry name" value="HTH_LacI"/>
</dbReference>
<dbReference type="InterPro" id="IPR010982">
    <property type="entry name" value="Lambda_DNA-bd_dom_sf"/>
</dbReference>
<dbReference type="PANTHER" id="PTHR30146:SF33">
    <property type="entry name" value="TRANSCRIPTIONAL REGULATOR"/>
    <property type="match status" value="1"/>
</dbReference>
<dbReference type="GO" id="GO:0003700">
    <property type="term" value="F:DNA-binding transcription factor activity"/>
    <property type="evidence" value="ECO:0007669"/>
    <property type="project" value="TreeGrafter"/>
</dbReference>
<evidence type="ECO:0000259" key="4">
    <source>
        <dbReference type="PROSITE" id="PS50932"/>
    </source>
</evidence>
<evidence type="ECO:0000256" key="3">
    <source>
        <dbReference type="ARBA" id="ARBA00023163"/>
    </source>
</evidence>
<dbReference type="InterPro" id="IPR046335">
    <property type="entry name" value="LacI/GalR-like_sensor"/>
</dbReference>
<dbReference type="Gene3D" id="3.40.50.2300">
    <property type="match status" value="2"/>
</dbReference>